<dbReference type="EMBL" id="BKCJ010223667">
    <property type="protein sequence ID" value="GEY93157.1"/>
    <property type="molecule type" value="Genomic_DNA"/>
</dbReference>
<evidence type="ECO:0000313" key="1">
    <source>
        <dbReference type="EMBL" id="GEY93157.1"/>
    </source>
</evidence>
<accession>A0A699HYF6</accession>
<feature type="non-terminal residue" evidence="1">
    <location>
        <position position="1"/>
    </location>
</feature>
<organism evidence="1">
    <name type="scientific">Tanacetum cinerariifolium</name>
    <name type="common">Dalmatian daisy</name>
    <name type="synonym">Chrysanthemum cinerariifolium</name>
    <dbReference type="NCBI Taxonomy" id="118510"/>
    <lineage>
        <taxon>Eukaryota</taxon>
        <taxon>Viridiplantae</taxon>
        <taxon>Streptophyta</taxon>
        <taxon>Embryophyta</taxon>
        <taxon>Tracheophyta</taxon>
        <taxon>Spermatophyta</taxon>
        <taxon>Magnoliopsida</taxon>
        <taxon>eudicotyledons</taxon>
        <taxon>Gunneridae</taxon>
        <taxon>Pentapetalae</taxon>
        <taxon>asterids</taxon>
        <taxon>campanulids</taxon>
        <taxon>Asterales</taxon>
        <taxon>Asteraceae</taxon>
        <taxon>Asteroideae</taxon>
        <taxon>Anthemideae</taxon>
        <taxon>Anthemidinae</taxon>
        <taxon>Tanacetum</taxon>
    </lineage>
</organism>
<proteinExistence type="predicted"/>
<dbReference type="AlphaFoldDB" id="A0A699HYF6"/>
<sequence>MVQLDYDDLEQINDDDTEEMDLKWQGILLETAELKGTKTAKQEMLCTMETKLDNEALKEKEDLKTKFENWQNSSKNLSKLLNTQMSANDKFGLGKYYNPYIMHQAPKVPSPEPSLEHMIPLSYNDPLPGERIKKLEGRVDRLEEENKVLKELHSVHSKVDTIAPIVEKEKSFKQGRIIRNNGLQHITTALHT</sequence>
<name>A0A699HYF6_TANCI</name>
<reference evidence="1" key="1">
    <citation type="journal article" date="2019" name="Sci. Rep.">
        <title>Draft genome of Tanacetum cinerariifolium, the natural source of mosquito coil.</title>
        <authorList>
            <person name="Yamashiro T."/>
            <person name="Shiraishi A."/>
            <person name="Satake H."/>
            <person name="Nakayama K."/>
        </authorList>
    </citation>
    <scope>NUCLEOTIDE SEQUENCE</scope>
</reference>
<protein>
    <submittedName>
        <fullName evidence="1">Uncharacterized protein</fullName>
    </submittedName>
</protein>
<comment type="caution">
    <text evidence="1">The sequence shown here is derived from an EMBL/GenBank/DDBJ whole genome shotgun (WGS) entry which is preliminary data.</text>
</comment>
<gene>
    <name evidence="1" type="ORF">Tci_465131</name>
</gene>